<keyword evidence="2" id="KW-1185">Reference proteome</keyword>
<evidence type="ECO:0000313" key="2">
    <source>
        <dbReference type="Proteomes" id="UP000499080"/>
    </source>
</evidence>
<proteinExistence type="predicted"/>
<protein>
    <submittedName>
        <fullName evidence="1">Uncharacterized protein</fullName>
    </submittedName>
</protein>
<gene>
    <name evidence="1" type="ORF">AVEN_190751_1</name>
</gene>
<dbReference type="Proteomes" id="UP000499080">
    <property type="component" value="Unassembled WGS sequence"/>
</dbReference>
<evidence type="ECO:0000313" key="1">
    <source>
        <dbReference type="EMBL" id="GBO30215.1"/>
    </source>
</evidence>
<feature type="non-terminal residue" evidence="1">
    <location>
        <position position="1"/>
    </location>
</feature>
<comment type="caution">
    <text evidence="1">The sequence shown here is derived from an EMBL/GenBank/DDBJ whole genome shotgun (WGS) entry which is preliminary data.</text>
</comment>
<dbReference type="AlphaFoldDB" id="A0A4Y2VZ61"/>
<sequence>AISRLAPGEYSFAHALHIKNTSPRSSNGNWLRAERVSIRSCVADMDKEIRTSTLSAILPGYVMNVVRDLESAGGNSVGLLIYDRWIYIEKLGHEFSLS</sequence>
<accession>A0A4Y2VZ61</accession>
<organism evidence="1 2">
    <name type="scientific">Araneus ventricosus</name>
    <name type="common">Orbweaver spider</name>
    <name type="synonym">Epeira ventricosa</name>
    <dbReference type="NCBI Taxonomy" id="182803"/>
    <lineage>
        <taxon>Eukaryota</taxon>
        <taxon>Metazoa</taxon>
        <taxon>Ecdysozoa</taxon>
        <taxon>Arthropoda</taxon>
        <taxon>Chelicerata</taxon>
        <taxon>Arachnida</taxon>
        <taxon>Araneae</taxon>
        <taxon>Araneomorphae</taxon>
        <taxon>Entelegynae</taxon>
        <taxon>Araneoidea</taxon>
        <taxon>Araneidae</taxon>
        <taxon>Araneus</taxon>
    </lineage>
</organism>
<name>A0A4Y2VZ61_ARAVE</name>
<reference evidence="1 2" key="1">
    <citation type="journal article" date="2019" name="Sci. Rep.">
        <title>Orb-weaving spider Araneus ventricosus genome elucidates the spidroin gene catalogue.</title>
        <authorList>
            <person name="Kono N."/>
            <person name="Nakamura H."/>
            <person name="Ohtoshi R."/>
            <person name="Moran D.A.P."/>
            <person name="Shinohara A."/>
            <person name="Yoshida Y."/>
            <person name="Fujiwara M."/>
            <person name="Mori M."/>
            <person name="Tomita M."/>
            <person name="Arakawa K."/>
        </authorList>
    </citation>
    <scope>NUCLEOTIDE SEQUENCE [LARGE SCALE GENOMIC DNA]</scope>
</reference>
<dbReference type="EMBL" id="BGPR01053394">
    <property type="protein sequence ID" value="GBO30215.1"/>
    <property type="molecule type" value="Genomic_DNA"/>
</dbReference>